<evidence type="ECO:0008006" key="5">
    <source>
        <dbReference type="Google" id="ProtNLM"/>
    </source>
</evidence>
<protein>
    <recommendedName>
        <fullName evidence="5">Coth-domain-containing protein</fullName>
    </recommendedName>
</protein>
<evidence type="ECO:0000256" key="2">
    <source>
        <dbReference type="SAM" id="SignalP"/>
    </source>
</evidence>
<feature type="signal peptide" evidence="2">
    <location>
        <begin position="1"/>
        <end position="16"/>
    </location>
</feature>
<feature type="compositionally biased region" description="Acidic residues" evidence="1">
    <location>
        <begin position="554"/>
        <end position="564"/>
    </location>
</feature>
<evidence type="ECO:0000313" key="4">
    <source>
        <dbReference type="Proteomes" id="UP000726737"/>
    </source>
</evidence>
<dbReference type="OrthoDB" id="10267127at2759"/>
<dbReference type="InterPro" id="IPR014867">
    <property type="entry name" value="Spore_coat_CotH_CotH2/3/7"/>
</dbReference>
<proteinExistence type="predicted"/>
<organism evidence="3 4">
    <name type="scientific">Mortierella polycephala</name>
    <dbReference type="NCBI Taxonomy" id="41804"/>
    <lineage>
        <taxon>Eukaryota</taxon>
        <taxon>Fungi</taxon>
        <taxon>Fungi incertae sedis</taxon>
        <taxon>Mucoromycota</taxon>
        <taxon>Mortierellomycotina</taxon>
        <taxon>Mortierellomycetes</taxon>
        <taxon>Mortierellales</taxon>
        <taxon>Mortierellaceae</taxon>
        <taxon>Mortierella</taxon>
    </lineage>
</organism>
<name>A0A9P6QBP6_9FUNG</name>
<keyword evidence="2" id="KW-0732">Signal</keyword>
<dbReference type="Proteomes" id="UP000726737">
    <property type="component" value="Unassembled WGS sequence"/>
</dbReference>
<dbReference type="PANTHER" id="PTHR40050:SF1">
    <property type="entry name" value="INNER SPORE COAT PROTEIN H"/>
    <property type="match status" value="1"/>
</dbReference>
<feature type="chain" id="PRO_5040200431" description="Coth-domain-containing protein" evidence="2">
    <location>
        <begin position="17"/>
        <end position="607"/>
    </location>
</feature>
<evidence type="ECO:0000313" key="3">
    <source>
        <dbReference type="EMBL" id="KAG0262785.1"/>
    </source>
</evidence>
<gene>
    <name evidence="3" type="ORF">BG011_009706</name>
</gene>
<dbReference type="PANTHER" id="PTHR40050">
    <property type="entry name" value="INNER SPORE COAT PROTEIN H"/>
    <property type="match status" value="1"/>
</dbReference>
<feature type="compositionally biased region" description="Gly residues" evidence="1">
    <location>
        <begin position="567"/>
        <end position="578"/>
    </location>
</feature>
<evidence type="ECO:0000256" key="1">
    <source>
        <dbReference type="SAM" id="MobiDB-lite"/>
    </source>
</evidence>
<accession>A0A9P6QBP6</accession>
<comment type="caution">
    <text evidence="3">The sequence shown here is derived from an EMBL/GenBank/DDBJ whole genome shotgun (WGS) entry which is preliminary data.</text>
</comment>
<feature type="region of interest" description="Disordered" evidence="1">
    <location>
        <begin position="544"/>
        <end position="582"/>
    </location>
</feature>
<dbReference type="EMBL" id="JAAAJA010000089">
    <property type="protein sequence ID" value="KAG0262785.1"/>
    <property type="molecule type" value="Genomic_DNA"/>
</dbReference>
<dbReference type="Pfam" id="PF08757">
    <property type="entry name" value="CotH"/>
    <property type="match status" value="1"/>
</dbReference>
<dbReference type="AlphaFoldDB" id="A0A9P6QBP6"/>
<sequence length="607" mass="66507">MKLLFGLAALASVAFADITFNVVGYPSTSGGAFGVSVGGAITQLASDENNFPVWSGAVPGTDASVQYSYVELDSAGAAVKTEAFVRQHYNQTEVSTLNEFFERPTTEFEFPKVPYTYLATYPSKTQAFKQKQIATIHLTAPIASITELNANPKNDKNYKVDFRFINSKTVYSQRNITFSTSGKSSKDHSKQAFKLKFDTDFNQTFFSRPNIKLRSMVQDPTMIREKLYIDMLNSVGVPTQQGAWVRLFVNNEPYGLYLMVDDIQKSFLKQTVHGGNPQVVRGSLIQMNAWINKADLIYKGPSTTNYDPSTYVSQSLGNNPVNDHLKQLIGFMSELQSFDPAAAGAINFWNSTRLDLDGFLRSMALEYLMGGFDMYWMSGSNYFMYNNPTLAPGGKWQWIPTDMDNTFGSGFPSSTLPDYKTFVDAATAAERPLVQKLILNNPDINALFEQTLKEIVSTAFKPEALAPRAQAYHDMLKLDAEWDMSLTRKSPGTNNGFVFADFVTNLNTASADMQDGVLGWISKVSVLVSTQLNFAIPAGVANRVEPPARNGEEGNPEDEEDNTIEGEGPGSDNGGSGPGSAANTLFSKQAMALQGVVAAVVALAMMA</sequence>
<keyword evidence="4" id="KW-1185">Reference proteome</keyword>
<reference evidence="3" key="1">
    <citation type="journal article" date="2020" name="Fungal Divers.">
        <title>Resolving the Mortierellaceae phylogeny through synthesis of multi-gene phylogenetics and phylogenomics.</title>
        <authorList>
            <person name="Vandepol N."/>
            <person name="Liber J."/>
            <person name="Desiro A."/>
            <person name="Na H."/>
            <person name="Kennedy M."/>
            <person name="Barry K."/>
            <person name="Grigoriev I.V."/>
            <person name="Miller A.N."/>
            <person name="O'Donnell K."/>
            <person name="Stajich J.E."/>
            <person name="Bonito G."/>
        </authorList>
    </citation>
    <scope>NUCLEOTIDE SEQUENCE</scope>
    <source>
        <strain evidence="3">KOD948</strain>
    </source>
</reference>